<proteinExistence type="inferred from homology"/>
<gene>
    <name evidence="2" type="ORF">HHUSO_G6334</name>
</gene>
<dbReference type="Proteomes" id="UP001369086">
    <property type="component" value="Unassembled WGS sequence"/>
</dbReference>
<dbReference type="InterPro" id="IPR000246">
    <property type="entry name" value="Peptidase_T2"/>
</dbReference>
<keyword evidence="3" id="KW-1185">Reference proteome</keyword>
<organism evidence="2 3">
    <name type="scientific">Huso huso</name>
    <name type="common">Beluga</name>
    <name type="synonym">Acipenser huso</name>
    <dbReference type="NCBI Taxonomy" id="61971"/>
    <lineage>
        <taxon>Eukaryota</taxon>
        <taxon>Metazoa</taxon>
        <taxon>Chordata</taxon>
        <taxon>Craniata</taxon>
        <taxon>Vertebrata</taxon>
        <taxon>Euteleostomi</taxon>
        <taxon>Actinopterygii</taxon>
        <taxon>Chondrostei</taxon>
        <taxon>Acipenseriformes</taxon>
        <taxon>Acipenseridae</taxon>
        <taxon>Huso</taxon>
    </lineage>
</organism>
<sequence>MSDPDEEGKKKKKGICKVVNGTAVDVNVLSENRNSSTDPSFTKVSCDLGDTRMAALGTWPFSIPAVEKMKSLILKGQHSTDCIEEAITGIENDRETGHYIVGRGGYPNRDGLVQCDAAVMEGTPGRFGAVAALHGVGTPMAVARRVMERSTHSMLVGEGAVTFAKEQGFTLEDNESMMSPESSKAYQEFIEKNERCRGHDTLGLIALDLQGNITVGVSTSGAPFKSPGRVGDSPLPGCGLYADNMATTGDGDKIMCFCPSFHVVQLMKQGLSPASACQTVVNDIQRRIGMGVMFQFGLMAMNMKGDVGAASSVEFPYAFWRQGSNTVEQNIQLPLQE</sequence>
<accession>A0ABR0ZYU0</accession>
<evidence type="ECO:0000256" key="1">
    <source>
        <dbReference type="ARBA" id="ARBA00010872"/>
    </source>
</evidence>
<dbReference type="CDD" id="cd04513">
    <property type="entry name" value="Glycosylasparaginase"/>
    <property type="match status" value="1"/>
</dbReference>
<dbReference type="InterPro" id="IPR029055">
    <property type="entry name" value="Ntn_hydrolases_N"/>
</dbReference>
<dbReference type="PANTHER" id="PTHR10188">
    <property type="entry name" value="L-ASPARAGINASE"/>
    <property type="match status" value="1"/>
</dbReference>
<dbReference type="PANTHER" id="PTHR10188:SF16">
    <property type="entry name" value="N(4)-(BETA-N-ACETYLGLUCOSAMINYL)-L-ASPARAGINASE-LIKE"/>
    <property type="match status" value="1"/>
</dbReference>
<dbReference type="EMBL" id="JAHFZB010000005">
    <property type="protein sequence ID" value="KAK6489520.1"/>
    <property type="molecule type" value="Genomic_DNA"/>
</dbReference>
<dbReference type="SUPFAM" id="SSF56235">
    <property type="entry name" value="N-terminal nucleophile aminohydrolases (Ntn hydrolases)"/>
    <property type="match status" value="1"/>
</dbReference>
<comment type="similarity">
    <text evidence="1">Belongs to the Ntn-hydrolase family.</text>
</comment>
<dbReference type="Pfam" id="PF01112">
    <property type="entry name" value="Asparaginase_2"/>
    <property type="match status" value="1"/>
</dbReference>
<reference evidence="2 3" key="1">
    <citation type="submission" date="2021-05" db="EMBL/GenBank/DDBJ databases">
        <authorList>
            <person name="Zahm M."/>
            <person name="Klopp C."/>
            <person name="Cabau C."/>
            <person name="Kuhl H."/>
            <person name="Suciu R."/>
            <person name="Ciorpac M."/>
            <person name="Holostenco D."/>
            <person name="Gessner J."/>
            <person name="Wuertz S."/>
            <person name="Hohne C."/>
            <person name="Stock M."/>
            <person name="Gislard M."/>
            <person name="Lluch J."/>
            <person name="Milhes M."/>
            <person name="Lampietro C."/>
            <person name="Lopez Roques C."/>
            <person name="Donnadieu C."/>
            <person name="Du K."/>
            <person name="Schartl M."/>
            <person name="Guiguen Y."/>
        </authorList>
    </citation>
    <scope>NUCLEOTIDE SEQUENCE [LARGE SCALE GENOMIC DNA]</scope>
    <source>
        <strain evidence="2">Hh-F2</strain>
        <tissue evidence="2">Blood</tissue>
    </source>
</reference>
<name>A0ABR0ZYU0_HUSHU</name>
<protein>
    <submittedName>
        <fullName evidence="2">N(4)-(Beta-N-acetylglucosaminyl)-L-asparaginase isoform X1</fullName>
    </submittedName>
</protein>
<evidence type="ECO:0000313" key="2">
    <source>
        <dbReference type="EMBL" id="KAK6489520.1"/>
    </source>
</evidence>
<evidence type="ECO:0000313" key="3">
    <source>
        <dbReference type="Proteomes" id="UP001369086"/>
    </source>
</evidence>
<comment type="caution">
    <text evidence="2">The sequence shown here is derived from an EMBL/GenBank/DDBJ whole genome shotgun (WGS) entry which is preliminary data.</text>
</comment>
<dbReference type="Gene3D" id="3.60.20.30">
    <property type="entry name" value="(Glycosyl)asparaginase"/>
    <property type="match status" value="1"/>
</dbReference>